<gene>
    <name evidence="2" type="ORF">FIBSPDRAFT_735172</name>
</gene>
<reference evidence="2 3" key="1">
    <citation type="journal article" date="2016" name="Mol. Biol. Evol.">
        <title>Comparative Genomics of Early-Diverging Mushroom-Forming Fungi Provides Insights into the Origins of Lignocellulose Decay Capabilities.</title>
        <authorList>
            <person name="Nagy L.G."/>
            <person name="Riley R."/>
            <person name="Tritt A."/>
            <person name="Adam C."/>
            <person name="Daum C."/>
            <person name="Floudas D."/>
            <person name="Sun H."/>
            <person name="Yadav J.S."/>
            <person name="Pangilinan J."/>
            <person name="Larsson K.H."/>
            <person name="Matsuura K."/>
            <person name="Barry K."/>
            <person name="Labutti K."/>
            <person name="Kuo R."/>
            <person name="Ohm R.A."/>
            <person name="Bhattacharya S.S."/>
            <person name="Shirouzu T."/>
            <person name="Yoshinaga Y."/>
            <person name="Martin F.M."/>
            <person name="Grigoriev I.V."/>
            <person name="Hibbett D.S."/>
        </authorList>
    </citation>
    <scope>NUCLEOTIDE SEQUENCE [LARGE SCALE GENOMIC DNA]</scope>
    <source>
        <strain evidence="2 3">CBS 109695</strain>
    </source>
</reference>
<dbReference type="Pfam" id="PF18758">
    <property type="entry name" value="KDZ"/>
    <property type="match status" value="1"/>
</dbReference>
<evidence type="ECO:0000313" key="3">
    <source>
        <dbReference type="Proteomes" id="UP000076532"/>
    </source>
</evidence>
<feature type="domain" description="CxC2-like cysteine cluster KDZ transposase-associated" evidence="1">
    <location>
        <begin position="6"/>
        <end position="108"/>
    </location>
</feature>
<dbReference type="InterPro" id="IPR041457">
    <property type="entry name" value="CxC2_KDZ-assoc"/>
</dbReference>
<dbReference type="Pfam" id="PF18803">
    <property type="entry name" value="CxC2"/>
    <property type="match status" value="1"/>
</dbReference>
<dbReference type="InterPro" id="IPR040521">
    <property type="entry name" value="KDZ"/>
</dbReference>
<evidence type="ECO:0000259" key="1">
    <source>
        <dbReference type="Pfam" id="PF18803"/>
    </source>
</evidence>
<sequence length="862" mass="98203">MPLRYGEDHAPGAECIFGQEVHKEFVVLHTNSIHRDNINSCGCSAPDTPKLDIYKQLLRAGLYPATPFEPQTCGTFAVMQQFHLLNLQGKVSAYHFYQTLQFLTDNTGTTKTPDCYRPFSLMARKWRHEAMVKRGGRAYDPRDDRVEATSQGELVVPCRACPVPGMNLPEDWHDTPPDHSFLYSLTLASDACFRFSNRLRSSDVKDPTLGPGWSYFVDHGPYLDHVKQYATEEEISTCAGFAALYLANLKGITGHRTSGVGGVCCARQQCWRPNGIGDLQKGEKVCCTIQYCNMDYIFWSSLIMSGSVTSTTMADPVTGAIMSAFIVTYILSVIASYNITCQWLKNLFARISRLPPHLQLPITAEQVRGKIPKFHFDVHGKKDHAQYSFNYTKGAGRNEGEGIERNWSYVKAGVGQTVEMGPGGRHNVLDDFFRYSNYRKMTDIRNSLLKKMVKAIAEAISHRRAFKEFEEHLKEDSADQVAQWEVEYTTWDEQPTGSPCIFDSIDDSHSMAILKLALADEEAAKAGLATSPHTQSAFILMALDIEEMQRKLTYDVKEQKKPTALQKANFQECRVIVWKRIIQFRKLQIEYMPLPHLTVLDDTAAILAEHIKLYVPSELTASDRVKSCLSSLPVIEERVREAATRDALQELRHHLCTQIYLNKWRVKNVSGQRTSTHVRSLQHHIDIKVHDAKSHYRRSRKMLLHLRGPGLWERALKELKDEDVRALNERTLSEREQLQREHRIRTGTQYDKDAHAGVILAGLLGEGKRKLSWIWMSAVGEEDSPEMIDALCAEWAKCKARAARWHEGLMLLQEEMWHVIAFGVAKEKWWKERPLQRTDMDPALAEGLHAYALEHAEIERLL</sequence>
<organism evidence="2 3">
    <name type="scientific">Athelia psychrophila</name>
    <dbReference type="NCBI Taxonomy" id="1759441"/>
    <lineage>
        <taxon>Eukaryota</taxon>
        <taxon>Fungi</taxon>
        <taxon>Dikarya</taxon>
        <taxon>Basidiomycota</taxon>
        <taxon>Agaricomycotina</taxon>
        <taxon>Agaricomycetes</taxon>
        <taxon>Agaricomycetidae</taxon>
        <taxon>Atheliales</taxon>
        <taxon>Atheliaceae</taxon>
        <taxon>Athelia</taxon>
    </lineage>
</organism>
<dbReference type="OrthoDB" id="2974258at2759"/>
<name>A0A166ND98_9AGAM</name>
<dbReference type="STRING" id="436010.A0A166ND98"/>
<accession>A0A166ND98</accession>
<dbReference type="EMBL" id="KV417524">
    <property type="protein sequence ID" value="KZP24892.1"/>
    <property type="molecule type" value="Genomic_DNA"/>
</dbReference>
<keyword evidence="3" id="KW-1185">Reference proteome</keyword>
<dbReference type="Proteomes" id="UP000076532">
    <property type="component" value="Unassembled WGS sequence"/>
</dbReference>
<proteinExistence type="predicted"/>
<protein>
    <recommendedName>
        <fullName evidence="1">CxC2-like cysteine cluster KDZ transposase-associated domain-containing protein</fullName>
    </recommendedName>
</protein>
<evidence type="ECO:0000313" key="2">
    <source>
        <dbReference type="EMBL" id="KZP24892.1"/>
    </source>
</evidence>
<dbReference type="AlphaFoldDB" id="A0A166ND98"/>